<accession>A0ABR4FXZ7</accession>
<protein>
    <submittedName>
        <fullName evidence="4">FAD/NAD(P)-binding domain-containing protein</fullName>
    </submittedName>
</protein>
<keyword evidence="2" id="KW-0274">FAD</keyword>
<evidence type="ECO:0000256" key="2">
    <source>
        <dbReference type="ARBA" id="ARBA00022827"/>
    </source>
</evidence>
<dbReference type="InterPro" id="IPR036188">
    <property type="entry name" value="FAD/NAD-bd_sf"/>
</dbReference>
<dbReference type="InterPro" id="IPR050346">
    <property type="entry name" value="FMO-like"/>
</dbReference>
<evidence type="ECO:0000256" key="1">
    <source>
        <dbReference type="ARBA" id="ARBA00022630"/>
    </source>
</evidence>
<gene>
    <name evidence="4" type="ORF">BJX66DRAFT_352915</name>
</gene>
<proteinExistence type="predicted"/>
<organism evidence="4 5">
    <name type="scientific">Aspergillus keveii</name>
    <dbReference type="NCBI Taxonomy" id="714993"/>
    <lineage>
        <taxon>Eukaryota</taxon>
        <taxon>Fungi</taxon>
        <taxon>Dikarya</taxon>
        <taxon>Ascomycota</taxon>
        <taxon>Pezizomycotina</taxon>
        <taxon>Eurotiomycetes</taxon>
        <taxon>Eurotiomycetidae</taxon>
        <taxon>Eurotiales</taxon>
        <taxon>Aspergillaceae</taxon>
        <taxon>Aspergillus</taxon>
        <taxon>Aspergillus subgen. Nidulantes</taxon>
    </lineage>
</organism>
<sequence>MMEQVDVAIIGAGWHGIAAAKTYNAAYPSQKMVILDGASSIGGVWAKERIYQGLKTNNVLGSYEFSDFPMSDELFAVQRGQHIPGEVVHAYLAASVERFGLRDKIRLGSRVDRAEYTSDCRWVLSIFEPSTGAQKMLKTSKLIVATGLTSRPIMPQFAGVDDFRAGSQLVHVHEFASREAEIVDAKKRVTVLGGSKSAWDVVYSCASRGLDVNWVIRESGFGPTWMAPAYVGWWPFTKRLLESFPVTRLCSLFSPCAWNQEAGGTIYTWLHRSWLGRKIVDAFWAMMQLNLEMTNEYHGHPETEKLRPWVSPFWVATSLGILNYPADFFALVREGRIRVHVADIDRLSRGRVHLSTSQELDVDILICCTGWEETSGIRFLPEHVSAKLGFPGSPDVIPKDLREEANQLIHEQFPKLQDQPPFSCRRGHALPDGSSPAPLRLARFMVPPAMFPDRSIVFLGYTKTLNTTLLAEVQALWATAFLNDKFPAPSPTTMMTVADWTLETATHTEFGRWRSPRANGGHRYPNFVFDILPYLDLLLRDLGICPRRKVGFWAHWMQPHGLSDYRSLITEWRAGVGNTQERQQMA</sequence>
<reference evidence="4 5" key="1">
    <citation type="submission" date="2024-07" db="EMBL/GenBank/DDBJ databases">
        <title>Section-level genome sequencing and comparative genomics of Aspergillus sections Usti and Cavernicolus.</title>
        <authorList>
            <consortium name="Lawrence Berkeley National Laboratory"/>
            <person name="Nybo J.L."/>
            <person name="Vesth T.C."/>
            <person name="Theobald S."/>
            <person name="Frisvad J.C."/>
            <person name="Larsen T.O."/>
            <person name="Kjaerboelling I."/>
            <person name="Rothschild-Mancinelli K."/>
            <person name="Lyhne E.K."/>
            <person name="Kogle M.E."/>
            <person name="Barry K."/>
            <person name="Clum A."/>
            <person name="Na H."/>
            <person name="Ledsgaard L."/>
            <person name="Lin J."/>
            <person name="Lipzen A."/>
            <person name="Kuo A."/>
            <person name="Riley R."/>
            <person name="Mondo S."/>
            <person name="Labutti K."/>
            <person name="Haridas S."/>
            <person name="Pangalinan J."/>
            <person name="Salamov A.A."/>
            <person name="Simmons B.A."/>
            <person name="Magnuson J.K."/>
            <person name="Chen J."/>
            <person name="Drula E."/>
            <person name="Henrissat B."/>
            <person name="Wiebenga A."/>
            <person name="Lubbers R.J."/>
            <person name="Gomes A.C."/>
            <person name="Makela M.R."/>
            <person name="Stajich J."/>
            <person name="Grigoriev I.V."/>
            <person name="Mortensen U.H."/>
            <person name="De Vries R.P."/>
            <person name="Baker S.E."/>
            <person name="Andersen M.R."/>
        </authorList>
    </citation>
    <scope>NUCLEOTIDE SEQUENCE [LARGE SCALE GENOMIC DNA]</scope>
    <source>
        <strain evidence="4 5">CBS 209.92</strain>
    </source>
</reference>
<keyword evidence="1" id="KW-0285">Flavoprotein</keyword>
<evidence type="ECO:0000256" key="3">
    <source>
        <dbReference type="ARBA" id="ARBA00023002"/>
    </source>
</evidence>
<dbReference type="Gene3D" id="3.50.50.60">
    <property type="entry name" value="FAD/NAD(P)-binding domain"/>
    <property type="match status" value="1"/>
</dbReference>
<name>A0ABR4FXZ7_9EURO</name>
<keyword evidence="3" id="KW-0560">Oxidoreductase</keyword>
<dbReference type="Pfam" id="PF13738">
    <property type="entry name" value="Pyr_redox_3"/>
    <property type="match status" value="1"/>
</dbReference>
<dbReference type="Proteomes" id="UP001610563">
    <property type="component" value="Unassembled WGS sequence"/>
</dbReference>
<dbReference type="PANTHER" id="PTHR23023">
    <property type="entry name" value="DIMETHYLANILINE MONOOXYGENASE"/>
    <property type="match status" value="1"/>
</dbReference>
<comment type="caution">
    <text evidence="4">The sequence shown here is derived from an EMBL/GenBank/DDBJ whole genome shotgun (WGS) entry which is preliminary data.</text>
</comment>
<dbReference type="EMBL" id="JBFTWV010000084">
    <property type="protein sequence ID" value="KAL2788144.1"/>
    <property type="molecule type" value="Genomic_DNA"/>
</dbReference>
<dbReference type="SUPFAM" id="SSF51905">
    <property type="entry name" value="FAD/NAD(P)-binding domain"/>
    <property type="match status" value="2"/>
</dbReference>
<keyword evidence="5" id="KW-1185">Reference proteome</keyword>
<evidence type="ECO:0000313" key="5">
    <source>
        <dbReference type="Proteomes" id="UP001610563"/>
    </source>
</evidence>
<evidence type="ECO:0000313" key="4">
    <source>
        <dbReference type="EMBL" id="KAL2788144.1"/>
    </source>
</evidence>